<keyword evidence="2" id="KW-1185">Reference proteome</keyword>
<evidence type="ECO:0008006" key="3">
    <source>
        <dbReference type="Google" id="ProtNLM"/>
    </source>
</evidence>
<accession>A0A6A6GS70</accession>
<evidence type="ECO:0000313" key="1">
    <source>
        <dbReference type="EMBL" id="KAF2228595.1"/>
    </source>
</evidence>
<feature type="non-terminal residue" evidence="1">
    <location>
        <position position="287"/>
    </location>
</feature>
<dbReference type="SUPFAM" id="SSF63829">
    <property type="entry name" value="Calcium-dependent phosphotriesterase"/>
    <property type="match status" value="1"/>
</dbReference>
<reference evidence="1" key="1">
    <citation type="journal article" date="2020" name="Stud. Mycol.">
        <title>101 Dothideomycetes genomes: a test case for predicting lifestyles and emergence of pathogens.</title>
        <authorList>
            <person name="Haridas S."/>
            <person name="Albert R."/>
            <person name="Binder M."/>
            <person name="Bloem J."/>
            <person name="Labutti K."/>
            <person name="Salamov A."/>
            <person name="Andreopoulos B."/>
            <person name="Baker S."/>
            <person name="Barry K."/>
            <person name="Bills G."/>
            <person name="Bluhm B."/>
            <person name="Cannon C."/>
            <person name="Castanera R."/>
            <person name="Culley D."/>
            <person name="Daum C."/>
            <person name="Ezra D."/>
            <person name="Gonzalez J."/>
            <person name="Henrissat B."/>
            <person name="Kuo A."/>
            <person name="Liang C."/>
            <person name="Lipzen A."/>
            <person name="Lutzoni F."/>
            <person name="Magnuson J."/>
            <person name="Mondo S."/>
            <person name="Nolan M."/>
            <person name="Ohm R."/>
            <person name="Pangilinan J."/>
            <person name="Park H.-J."/>
            <person name="Ramirez L."/>
            <person name="Alfaro M."/>
            <person name="Sun H."/>
            <person name="Tritt A."/>
            <person name="Yoshinaga Y."/>
            <person name="Zwiers L.-H."/>
            <person name="Turgeon B."/>
            <person name="Goodwin S."/>
            <person name="Spatafora J."/>
            <person name="Crous P."/>
            <person name="Grigoriev I."/>
        </authorList>
    </citation>
    <scope>NUCLEOTIDE SEQUENCE</scope>
    <source>
        <strain evidence="1">Tuck. ex Michener</strain>
    </source>
</reference>
<dbReference type="PANTHER" id="PTHR42060">
    <property type="entry name" value="NHL REPEAT-CONTAINING PROTEIN-RELATED"/>
    <property type="match status" value="1"/>
</dbReference>
<gene>
    <name evidence="1" type="ORF">EV356DRAFT_433840</name>
</gene>
<proteinExistence type="predicted"/>
<feature type="non-terminal residue" evidence="1">
    <location>
        <position position="1"/>
    </location>
</feature>
<organism evidence="1 2">
    <name type="scientific">Viridothelium virens</name>
    <name type="common">Speckled blister lichen</name>
    <name type="synonym">Trypethelium virens</name>
    <dbReference type="NCBI Taxonomy" id="1048519"/>
    <lineage>
        <taxon>Eukaryota</taxon>
        <taxon>Fungi</taxon>
        <taxon>Dikarya</taxon>
        <taxon>Ascomycota</taxon>
        <taxon>Pezizomycotina</taxon>
        <taxon>Dothideomycetes</taxon>
        <taxon>Dothideomycetes incertae sedis</taxon>
        <taxon>Trypetheliales</taxon>
        <taxon>Trypetheliaceae</taxon>
        <taxon>Viridothelium</taxon>
    </lineage>
</organism>
<dbReference type="InterPro" id="IPR052998">
    <property type="entry name" value="Hetero-Diels-Alderase-like"/>
</dbReference>
<sequence>LWTFPNETWIENLAVRHTGEILCTSLNRAALYSINPFSHIASTVHQFEAGDGLLGIAEIDFDVFVVASANVSLTTSTAEEGSAKMWKVDFRQLEPKVSLVANLVDVGLPDGIAVLPDTRRLVLLADAAKGVVWSVDTESGDYAIVTQNEAFIPTNSQIPLGIDGIHISNGYLFFTNFGNNLLGRLQISVNGTARGRVETIASLAHPDDFAVAKNGLIYVAGDNTLYRVSLNGSVSILAGGSNDPTLEGCTSAQFGRTSLDHDVLYIGTNGGILSPVDGIHGGQVLAL</sequence>
<dbReference type="AlphaFoldDB" id="A0A6A6GS70"/>
<dbReference type="PANTHER" id="PTHR42060:SF1">
    <property type="entry name" value="NHL REPEAT-CONTAINING PROTEIN"/>
    <property type="match status" value="1"/>
</dbReference>
<evidence type="ECO:0000313" key="2">
    <source>
        <dbReference type="Proteomes" id="UP000800092"/>
    </source>
</evidence>
<protein>
    <recommendedName>
        <fullName evidence="3">SMP-30/Gluconolactonase/LRE-like region domain-containing protein</fullName>
    </recommendedName>
</protein>
<dbReference type="OrthoDB" id="9977941at2759"/>
<dbReference type="Proteomes" id="UP000800092">
    <property type="component" value="Unassembled WGS sequence"/>
</dbReference>
<dbReference type="EMBL" id="ML991907">
    <property type="protein sequence ID" value="KAF2228595.1"/>
    <property type="molecule type" value="Genomic_DNA"/>
</dbReference>
<dbReference type="Gene3D" id="2.120.10.30">
    <property type="entry name" value="TolB, C-terminal domain"/>
    <property type="match status" value="1"/>
</dbReference>
<name>A0A6A6GS70_VIRVR</name>
<dbReference type="InterPro" id="IPR011042">
    <property type="entry name" value="6-blade_b-propeller_TolB-like"/>
</dbReference>